<dbReference type="InterPro" id="IPR000092">
    <property type="entry name" value="Polyprenyl_synt"/>
</dbReference>
<accession>A0A176QB55</accession>
<dbReference type="GO" id="GO:0004659">
    <property type="term" value="F:prenyltransferase activity"/>
    <property type="evidence" value="ECO:0007669"/>
    <property type="project" value="InterPro"/>
</dbReference>
<name>A0A176QB55_9MICO</name>
<dbReference type="InterPro" id="IPR008949">
    <property type="entry name" value="Isoprenoid_synthase_dom_sf"/>
</dbReference>
<protein>
    <submittedName>
        <fullName evidence="7">Polyprenyl synthetase</fullName>
    </submittedName>
</protein>
<keyword evidence="4" id="KW-0479">Metal-binding</keyword>
<dbReference type="EMBL" id="LQZG01000003">
    <property type="protein sequence ID" value="OAB86910.1"/>
    <property type="molecule type" value="Genomic_DNA"/>
</dbReference>
<dbReference type="SFLD" id="SFLDS00005">
    <property type="entry name" value="Isoprenoid_Synthase_Type_I"/>
    <property type="match status" value="1"/>
</dbReference>
<dbReference type="PANTHER" id="PTHR12001">
    <property type="entry name" value="GERANYLGERANYL PYROPHOSPHATE SYNTHASE"/>
    <property type="match status" value="1"/>
</dbReference>
<dbReference type="PROSITE" id="PS00444">
    <property type="entry name" value="POLYPRENYL_SYNTHASE_2"/>
    <property type="match status" value="1"/>
</dbReference>
<dbReference type="SUPFAM" id="SSF48576">
    <property type="entry name" value="Terpenoid synthases"/>
    <property type="match status" value="1"/>
</dbReference>
<evidence type="ECO:0000256" key="2">
    <source>
        <dbReference type="ARBA" id="ARBA00006706"/>
    </source>
</evidence>
<reference evidence="7 8" key="1">
    <citation type="submission" date="2016-01" db="EMBL/GenBank/DDBJ databases">
        <title>Janibacter melonis strain CD11_4 genome sequencing and assembly.</title>
        <authorList>
            <person name="Nair G.R."/>
            <person name="Kaur G."/>
            <person name="Chander A.M."/>
            <person name="Mayilraj S."/>
        </authorList>
    </citation>
    <scope>NUCLEOTIDE SEQUENCE [LARGE SCALE GENOMIC DNA]</scope>
    <source>
        <strain evidence="7 8">CD11-4</strain>
    </source>
</reference>
<evidence type="ECO:0000256" key="5">
    <source>
        <dbReference type="ARBA" id="ARBA00022842"/>
    </source>
</evidence>
<evidence type="ECO:0000256" key="4">
    <source>
        <dbReference type="ARBA" id="ARBA00022723"/>
    </source>
</evidence>
<comment type="caution">
    <text evidence="7">The sequence shown here is derived from an EMBL/GenBank/DDBJ whole genome shotgun (WGS) entry which is preliminary data.</text>
</comment>
<proteinExistence type="inferred from homology"/>
<evidence type="ECO:0000256" key="3">
    <source>
        <dbReference type="ARBA" id="ARBA00022679"/>
    </source>
</evidence>
<dbReference type="GO" id="GO:0046872">
    <property type="term" value="F:metal ion binding"/>
    <property type="evidence" value="ECO:0007669"/>
    <property type="project" value="UniProtKB-KW"/>
</dbReference>
<evidence type="ECO:0000313" key="7">
    <source>
        <dbReference type="EMBL" id="OAB86910.1"/>
    </source>
</evidence>
<dbReference type="STRING" id="262209.AWH69_10900"/>
<keyword evidence="5" id="KW-0460">Magnesium</keyword>
<dbReference type="CDD" id="cd00685">
    <property type="entry name" value="Trans_IPPS_HT"/>
    <property type="match status" value="1"/>
</dbReference>
<comment type="similarity">
    <text evidence="2 6">Belongs to the FPP/GGPP synthase family.</text>
</comment>
<evidence type="ECO:0000313" key="8">
    <source>
        <dbReference type="Proteomes" id="UP000076976"/>
    </source>
</evidence>
<dbReference type="Pfam" id="PF00348">
    <property type="entry name" value="polyprenyl_synt"/>
    <property type="match status" value="1"/>
</dbReference>
<dbReference type="RefSeq" id="WP_068275337.1">
    <property type="nucleotide sequence ID" value="NZ_LQZG01000003.1"/>
</dbReference>
<comment type="cofactor">
    <cofactor evidence="1">
        <name>Mg(2+)</name>
        <dbReference type="ChEBI" id="CHEBI:18420"/>
    </cofactor>
</comment>
<dbReference type="Proteomes" id="UP000076976">
    <property type="component" value="Unassembled WGS sequence"/>
</dbReference>
<gene>
    <name evidence="7" type="ORF">AWH69_10900</name>
</gene>
<organism evidence="7 8">
    <name type="scientific">Janibacter melonis</name>
    <dbReference type="NCBI Taxonomy" id="262209"/>
    <lineage>
        <taxon>Bacteria</taxon>
        <taxon>Bacillati</taxon>
        <taxon>Actinomycetota</taxon>
        <taxon>Actinomycetes</taxon>
        <taxon>Micrococcales</taxon>
        <taxon>Intrasporangiaceae</taxon>
        <taxon>Janibacter</taxon>
    </lineage>
</organism>
<keyword evidence="8" id="KW-1185">Reference proteome</keyword>
<dbReference type="PROSITE" id="PS00723">
    <property type="entry name" value="POLYPRENYL_SYNTHASE_1"/>
    <property type="match status" value="1"/>
</dbReference>
<evidence type="ECO:0000256" key="6">
    <source>
        <dbReference type="RuleBase" id="RU004466"/>
    </source>
</evidence>
<dbReference type="Gene3D" id="1.10.600.10">
    <property type="entry name" value="Farnesyl Diphosphate Synthase"/>
    <property type="match status" value="1"/>
</dbReference>
<dbReference type="InterPro" id="IPR033749">
    <property type="entry name" value="Polyprenyl_synt_CS"/>
</dbReference>
<evidence type="ECO:0000256" key="1">
    <source>
        <dbReference type="ARBA" id="ARBA00001946"/>
    </source>
</evidence>
<dbReference type="AlphaFoldDB" id="A0A176QB55"/>
<dbReference type="GO" id="GO:0008299">
    <property type="term" value="P:isoprenoid biosynthetic process"/>
    <property type="evidence" value="ECO:0007669"/>
    <property type="project" value="InterPro"/>
</dbReference>
<keyword evidence="3 6" id="KW-0808">Transferase</keyword>
<sequence length="363" mass="38955">MPDPFAADLRGRVQAQLDAEIARQQRHLDEMGPDVADLTGAISSLVRGGKRLRAAFAYWGWRAGGGEDGHVPVALASAMELFQAAALLHDDVMDDSDTRRGAPAAHRALAAAHAQRGWRGDADRFGLSGAILAGNLCLDWCDDLVVRSGLPADRLAAAWEVLERMRTQLMAGQFIDVVESMQPWSAADGPERVERARRVLRYKSAKYSVEHPLLIGAAAAGASPATREALSRHGLALGEAFQLRDDLLGVFGDPDETGKPAGDDLREGKRTVLVARAWLAADVAQRAWLEEHLGDPDLDDTQVARFRELLTSTGAVAEVEAEITRLVDASRTALDEVSGLPGARPEAVEALAELVELATARTA</sequence>
<dbReference type="PANTHER" id="PTHR12001:SF85">
    <property type="entry name" value="SHORT CHAIN ISOPRENYL DIPHOSPHATE SYNTHASE"/>
    <property type="match status" value="1"/>
</dbReference>